<dbReference type="Pfam" id="PF01385">
    <property type="entry name" value="OrfB_IS605"/>
    <property type="match status" value="1"/>
</dbReference>
<dbReference type="NCBIfam" id="TIGR01766">
    <property type="entry name" value="IS200/IS605 family accessory protein TnpB-like domain"/>
    <property type="match status" value="1"/>
</dbReference>
<dbReference type="eggNOG" id="COG0675">
    <property type="taxonomic scope" value="Bacteria"/>
</dbReference>
<keyword evidence="5" id="KW-0862">Zinc</keyword>
<evidence type="ECO:0000256" key="5">
    <source>
        <dbReference type="ARBA" id="ARBA00022833"/>
    </source>
</evidence>
<dbReference type="GO" id="GO:0003677">
    <property type="term" value="F:DNA binding"/>
    <property type="evidence" value="ECO:0007669"/>
    <property type="project" value="UniProtKB-KW"/>
</dbReference>
<evidence type="ECO:0000256" key="6">
    <source>
        <dbReference type="ARBA" id="ARBA00023125"/>
    </source>
</evidence>
<feature type="domain" description="Probable transposase IS891/IS1136/IS1341" evidence="9">
    <location>
        <begin position="170"/>
        <end position="277"/>
    </location>
</feature>
<dbReference type="InterPro" id="IPR010095">
    <property type="entry name" value="Cas12f1-like_TNB"/>
</dbReference>
<evidence type="ECO:0000256" key="2">
    <source>
        <dbReference type="ARBA" id="ARBA00011044"/>
    </source>
</evidence>
<dbReference type="PANTHER" id="PTHR30405:SF25">
    <property type="entry name" value="RNA-GUIDED DNA ENDONUCLEASE INSQ-RELATED"/>
    <property type="match status" value="1"/>
</dbReference>
<evidence type="ECO:0000256" key="8">
    <source>
        <dbReference type="SAM" id="Coils"/>
    </source>
</evidence>
<evidence type="ECO:0000259" key="9">
    <source>
        <dbReference type="Pfam" id="PF01385"/>
    </source>
</evidence>
<gene>
    <name evidence="12" type="ORF">N784_10005</name>
</gene>
<keyword evidence="7" id="KW-0233">DNA recombination</keyword>
<dbReference type="EMBL" id="AVPG01000025">
    <property type="protein sequence ID" value="KGX85221.1"/>
    <property type="molecule type" value="Genomic_DNA"/>
</dbReference>
<evidence type="ECO:0000256" key="4">
    <source>
        <dbReference type="ARBA" id="ARBA00022723"/>
    </source>
</evidence>
<dbReference type="InterPro" id="IPR001959">
    <property type="entry name" value="Transposase"/>
</dbReference>
<evidence type="ECO:0000256" key="3">
    <source>
        <dbReference type="ARBA" id="ARBA00022578"/>
    </source>
</evidence>
<dbReference type="OrthoDB" id="56768at2"/>
<dbReference type="RefSeq" id="WP_036835715.1">
    <property type="nucleotide sequence ID" value="NZ_AVPG01000025.1"/>
</dbReference>
<dbReference type="AlphaFoldDB" id="A0A0A5FWP7"/>
<proteinExistence type="inferred from homology"/>
<comment type="caution">
    <text evidence="12">The sequence shown here is derived from an EMBL/GenBank/DDBJ whole genome shotgun (WGS) entry which is preliminary data.</text>
</comment>
<keyword evidence="13" id="KW-1185">Reference proteome</keyword>
<sequence length="362" mass="42094">MLKAYKYRIYPNNEQRLFFAKTFGCVRFVYNKMLADRINSYRVSQEKLDKSIKYPTPAQYKADFPFLKEVDSLALANAQMNLNKAYANFFRDKSVGFPKFKSKKDNHRSYTTNNQKGTVYIENGCIKLPKLKTLVRIKQHRQFFGLIKSVTISQTPTGKYFVSVLVEENEQLFPKIDTKVGIDVGLKDFAILSNGAKYENPKWLRKAEKRLAFLQRSLSRKKKGSSNRNKARLQVARLHEKIANQRNDFLHKVSSEITNENQVIVIEDLKVKNMQKNHKLAKAISEVSWAKFREYLDYKAVWKGRDLIIAPKHYASSQLCSSCDYKNKDVKNLNLREWDCPSCGKHHDRDVNASINLLKLAM</sequence>
<evidence type="ECO:0000256" key="1">
    <source>
        <dbReference type="ARBA" id="ARBA00008761"/>
    </source>
</evidence>
<dbReference type="Proteomes" id="UP000030401">
    <property type="component" value="Unassembled WGS sequence"/>
</dbReference>
<feature type="domain" description="Transposase putative helix-turn-helix" evidence="11">
    <location>
        <begin position="1"/>
        <end position="42"/>
    </location>
</feature>
<evidence type="ECO:0000313" key="13">
    <source>
        <dbReference type="Proteomes" id="UP000030401"/>
    </source>
</evidence>
<protein>
    <submittedName>
        <fullName evidence="12">Transposase IS605</fullName>
    </submittedName>
</protein>
<accession>A0A0A5FWP7</accession>
<dbReference type="GO" id="GO:0006310">
    <property type="term" value="P:DNA recombination"/>
    <property type="evidence" value="ECO:0007669"/>
    <property type="project" value="UniProtKB-KW"/>
</dbReference>
<dbReference type="PANTHER" id="PTHR30405">
    <property type="entry name" value="TRANSPOSASE"/>
    <property type="match status" value="1"/>
</dbReference>
<keyword evidence="3" id="KW-0815">Transposition</keyword>
<evidence type="ECO:0000259" key="11">
    <source>
        <dbReference type="Pfam" id="PF12323"/>
    </source>
</evidence>
<dbReference type="GO" id="GO:0032196">
    <property type="term" value="P:transposition"/>
    <property type="evidence" value="ECO:0007669"/>
    <property type="project" value="UniProtKB-KW"/>
</dbReference>
<keyword evidence="6" id="KW-0238">DNA-binding</keyword>
<dbReference type="InterPro" id="IPR021027">
    <property type="entry name" value="Transposase_put_HTH"/>
</dbReference>
<dbReference type="Pfam" id="PF07282">
    <property type="entry name" value="Cas12f1-like_TNB"/>
    <property type="match status" value="1"/>
</dbReference>
<dbReference type="NCBIfam" id="NF040570">
    <property type="entry name" value="guided_TnpB"/>
    <property type="match status" value="1"/>
</dbReference>
<comment type="similarity">
    <text evidence="2">In the N-terminal section; belongs to the transposase 2 family.</text>
</comment>
<evidence type="ECO:0000259" key="10">
    <source>
        <dbReference type="Pfam" id="PF07282"/>
    </source>
</evidence>
<feature type="coiled-coil region" evidence="8">
    <location>
        <begin position="204"/>
        <end position="286"/>
    </location>
</feature>
<dbReference type="STRING" id="1385512.N784_10005"/>
<feature type="domain" description="Cas12f1-like TNB" evidence="10">
    <location>
        <begin position="289"/>
        <end position="357"/>
    </location>
</feature>
<dbReference type="NCBIfam" id="NF038281">
    <property type="entry name" value="IS200_TnpB"/>
    <property type="match status" value="1"/>
</dbReference>
<keyword evidence="4" id="KW-0479">Metal-binding</keyword>
<comment type="similarity">
    <text evidence="1">In the C-terminal section; belongs to the transposase 35 family.</text>
</comment>
<keyword evidence="8" id="KW-0175">Coiled coil</keyword>
<evidence type="ECO:0000256" key="7">
    <source>
        <dbReference type="ARBA" id="ARBA00023172"/>
    </source>
</evidence>
<organism evidence="12 13">
    <name type="scientific">Pontibacillus litoralis JSM 072002</name>
    <dbReference type="NCBI Taxonomy" id="1385512"/>
    <lineage>
        <taxon>Bacteria</taxon>
        <taxon>Bacillati</taxon>
        <taxon>Bacillota</taxon>
        <taxon>Bacilli</taxon>
        <taxon>Bacillales</taxon>
        <taxon>Bacillaceae</taxon>
        <taxon>Pontibacillus</taxon>
    </lineage>
</organism>
<dbReference type="GO" id="GO:0046872">
    <property type="term" value="F:metal ion binding"/>
    <property type="evidence" value="ECO:0007669"/>
    <property type="project" value="UniProtKB-KW"/>
</dbReference>
<name>A0A0A5FWP7_9BACI</name>
<reference evidence="12 13" key="1">
    <citation type="submission" date="2013-08" db="EMBL/GenBank/DDBJ databases">
        <authorList>
            <person name="Huang J."/>
            <person name="Wang G."/>
        </authorList>
    </citation>
    <scope>NUCLEOTIDE SEQUENCE [LARGE SCALE GENOMIC DNA]</scope>
    <source>
        <strain evidence="12 13">JSM 072002</strain>
    </source>
</reference>
<dbReference type="Pfam" id="PF12323">
    <property type="entry name" value="HTH_OrfB_IS605"/>
    <property type="match status" value="1"/>
</dbReference>
<dbReference type="InterPro" id="IPR051399">
    <property type="entry name" value="RNA-guided_DNA_endo/Transpos"/>
</dbReference>
<evidence type="ECO:0000313" key="12">
    <source>
        <dbReference type="EMBL" id="KGX85221.1"/>
    </source>
</evidence>
<dbReference type="InterPro" id="IPR053522">
    <property type="entry name" value="RNA-guided_endonuclease_TnpB"/>
</dbReference>